<dbReference type="Proteomes" id="UP001293593">
    <property type="component" value="Unassembled WGS sequence"/>
</dbReference>
<gene>
    <name evidence="1" type="ORF">QN277_015901</name>
</gene>
<organism evidence="1 2">
    <name type="scientific">Acacia crassicarpa</name>
    <name type="common">northern wattle</name>
    <dbReference type="NCBI Taxonomy" id="499986"/>
    <lineage>
        <taxon>Eukaryota</taxon>
        <taxon>Viridiplantae</taxon>
        <taxon>Streptophyta</taxon>
        <taxon>Embryophyta</taxon>
        <taxon>Tracheophyta</taxon>
        <taxon>Spermatophyta</taxon>
        <taxon>Magnoliopsida</taxon>
        <taxon>eudicotyledons</taxon>
        <taxon>Gunneridae</taxon>
        <taxon>Pentapetalae</taxon>
        <taxon>rosids</taxon>
        <taxon>fabids</taxon>
        <taxon>Fabales</taxon>
        <taxon>Fabaceae</taxon>
        <taxon>Caesalpinioideae</taxon>
        <taxon>mimosoid clade</taxon>
        <taxon>Acacieae</taxon>
        <taxon>Acacia</taxon>
    </lineage>
</organism>
<sequence>MARLTLCRLCTILTKISFQALRKKGKVIILGICLAGKVDMVHTGMKISLADLEALLILHPGIVDVAVSGAHSRDQQQEELAQLVKQ</sequence>
<keyword evidence="2" id="KW-1185">Reference proteome</keyword>
<dbReference type="AlphaFoldDB" id="A0AAE1JWA9"/>
<protein>
    <submittedName>
        <fullName evidence="1">Uncharacterized protein</fullName>
    </submittedName>
</protein>
<name>A0AAE1JWA9_9FABA</name>
<evidence type="ECO:0000313" key="1">
    <source>
        <dbReference type="EMBL" id="KAK4277995.1"/>
    </source>
</evidence>
<accession>A0AAE1JWA9</accession>
<reference evidence="1" key="1">
    <citation type="submission" date="2023-10" db="EMBL/GenBank/DDBJ databases">
        <title>Chromosome-level genome of the transformable northern wattle, Acacia crassicarpa.</title>
        <authorList>
            <person name="Massaro I."/>
            <person name="Sinha N.R."/>
            <person name="Poethig S."/>
            <person name="Leichty A.R."/>
        </authorList>
    </citation>
    <scope>NUCLEOTIDE SEQUENCE</scope>
    <source>
        <strain evidence="1">Acra3RX</strain>
        <tissue evidence="1">Leaf</tissue>
    </source>
</reference>
<comment type="caution">
    <text evidence="1">The sequence shown here is derived from an EMBL/GenBank/DDBJ whole genome shotgun (WGS) entry which is preliminary data.</text>
</comment>
<proteinExistence type="predicted"/>
<evidence type="ECO:0000313" key="2">
    <source>
        <dbReference type="Proteomes" id="UP001293593"/>
    </source>
</evidence>
<dbReference type="EMBL" id="JAWXYG010000003">
    <property type="protein sequence ID" value="KAK4277995.1"/>
    <property type="molecule type" value="Genomic_DNA"/>
</dbReference>